<evidence type="ECO:0000256" key="1">
    <source>
        <dbReference type="SAM" id="MobiDB-lite"/>
    </source>
</evidence>
<dbReference type="Proteomes" id="UP001153269">
    <property type="component" value="Unassembled WGS sequence"/>
</dbReference>
<sequence>MGTATNSVKGRTDVYNENNRVAPGADGPEYGRVTVTCSGADGAQKQQGYQGPLVATTTSELLRGVSLVPSHFTAKSTEERSVRPHRTEQSRRGFMSYQQAASGVTPSERERGFTWISFIALTLKAAAKTARTRC</sequence>
<gene>
    <name evidence="2" type="ORF">PLEPLA_LOCUS21627</name>
</gene>
<evidence type="ECO:0000313" key="2">
    <source>
        <dbReference type="EMBL" id="CAB1433536.1"/>
    </source>
</evidence>
<reference evidence="2" key="1">
    <citation type="submission" date="2020-03" db="EMBL/GenBank/DDBJ databases">
        <authorList>
            <person name="Weist P."/>
        </authorList>
    </citation>
    <scope>NUCLEOTIDE SEQUENCE</scope>
</reference>
<evidence type="ECO:0000313" key="3">
    <source>
        <dbReference type="Proteomes" id="UP001153269"/>
    </source>
</evidence>
<accession>A0A9N7UMI9</accession>
<feature type="region of interest" description="Disordered" evidence="1">
    <location>
        <begin position="72"/>
        <end position="105"/>
    </location>
</feature>
<feature type="region of interest" description="Disordered" evidence="1">
    <location>
        <begin position="1"/>
        <end position="30"/>
    </location>
</feature>
<keyword evidence="3" id="KW-1185">Reference proteome</keyword>
<dbReference type="EMBL" id="CADEAL010001569">
    <property type="protein sequence ID" value="CAB1433536.1"/>
    <property type="molecule type" value="Genomic_DNA"/>
</dbReference>
<feature type="compositionally biased region" description="Polar residues" evidence="1">
    <location>
        <begin position="1"/>
        <end position="19"/>
    </location>
</feature>
<feature type="compositionally biased region" description="Polar residues" evidence="1">
    <location>
        <begin position="96"/>
        <end position="105"/>
    </location>
</feature>
<proteinExistence type="predicted"/>
<name>A0A9N7UMI9_PLEPL</name>
<comment type="caution">
    <text evidence="2">The sequence shown here is derived from an EMBL/GenBank/DDBJ whole genome shotgun (WGS) entry which is preliminary data.</text>
</comment>
<protein>
    <submittedName>
        <fullName evidence="2">Uncharacterized protein</fullName>
    </submittedName>
</protein>
<feature type="compositionally biased region" description="Basic and acidic residues" evidence="1">
    <location>
        <begin position="76"/>
        <end position="91"/>
    </location>
</feature>
<dbReference type="AlphaFoldDB" id="A0A9N7UMI9"/>
<organism evidence="2 3">
    <name type="scientific">Pleuronectes platessa</name>
    <name type="common">European plaice</name>
    <dbReference type="NCBI Taxonomy" id="8262"/>
    <lineage>
        <taxon>Eukaryota</taxon>
        <taxon>Metazoa</taxon>
        <taxon>Chordata</taxon>
        <taxon>Craniata</taxon>
        <taxon>Vertebrata</taxon>
        <taxon>Euteleostomi</taxon>
        <taxon>Actinopterygii</taxon>
        <taxon>Neopterygii</taxon>
        <taxon>Teleostei</taxon>
        <taxon>Neoteleostei</taxon>
        <taxon>Acanthomorphata</taxon>
        <taxon>Carangaria</taxon>
        <taxon>Pleuronectiformes</taxon>
        <taxon>Pleuronectoidei</taxon>
        <taxon>Pleuronectidae</taxon>
        <taxon>Pleuronectes</taxon>
    </lineage>
</organism>